<dbReference type="InterPro" id="IPR002347">
    <property type="entry name" value="SDR_fam"/>
</dbReference>
<evidence type="ECO:0000313" key="4">
    <source>
        <dbReference type="Proteomes" id="UP001235547"/>
    </source>
</evidence>
<dbReference type="SUPFAM" id="SSF51735">
    <property type="entry name" value="NAD(P)-binding Rossmann-fold domains"/>
    <property type="match status" value="1"/>
</dbReference>
<dbReference type="Pfam" id="PF13561">
    <property type="entry name" value="adh_short_C2"/>
    <property type="match status" value="1"/>
</dbReference>
<dbReference type="PROSITE" id="PS00061">
    <property type="entry name" value="ADH_SHORT"/>
    <property type="match status" value="1"/>
</dbReference>
<dbReference type="InterPro" id="IPR020904">
    <property type="entry name" value="Sc_DH/Rdtase_CS"/>
</dbReference>
<keyword evidence="3" id="KW-0614">Plasmid</keyword>
<dbReference type="PRINTS" id="PR00081">
    <property type="entry name" value="GDHRDH"/>
</dbReference>
<dbReference type="InterPro" id="IPR036291">
    <property type="entry name" value="NAD(P)-bd_dom_sf"/>
</dbReference>
<name>A0ABY8D8C9_9HYPH</name>
<dbReference type="Proteomes" id="UP001235547">
    <property type="component" value="Plasmid unnamed"/>
</dbReference>
<reference evidence="3 4" key="1">
    <citation type="submission" date="2023-03" db="EMBL/GenBank/DDBJ databases">
        <authorList>
            <person name="Kaur S."/>
            <person name="Espinosa-Saiz D."/>
            <person name="Velazquez E."/>
            <person name="Menendez E."/>
            <person name="diCenzo G.C."/>
        </authorList>
    </citation>
    <scope>NUCLEOTIDE SEQUENCE [LARGE SCALE GENOMIC DNA]</scope>
    <source>
        <strain evidence="3 4">LMG 27395</strain>
        <plasmid evidence="3 4">unnamed</plasmid>
    </source>
</reference>
<keyword evidence="2" id="KW-0560">Oxidoreductase</keyword>
<dbReference type="Gene3D" id="3.40.50.720">
    <property type="entry name" value="NAD(P)-binding Rossmann-like Domain"/>
    <property type="match status" value="1"/>
</dbReference>
<sequence>MIQPKEDVMINFDLRNKKAIVTGAASGIGLATATRLARSGASVAINDLRTNEKLIIEVTKLRDDGLDVYSVPGDVSQPDSAHKVVSSALEVLGGLDYLINNAGAPGTKSPIPVDDFDALTPAFWQKMLDVNLLSAFWMTKAARTALMESHGAVVNTVSTGAFACTGSSTAYACAKAGLAHLTRHLAKALAPRVRVNGIAPGAVNSPWECSWGLDNEEWARTAVPLQRIGQPEEYAELITYLAAGASYITAQVVIADGGDFLLS</sequence>
<gene>
    <name evidence="3" type="ORF">PYH38_006283</name>
</gene>
<proteinExistence type="inferred from homology"/>
<dbReference type="PANTHER" id="PTHR43639:SF1">
    <property type="entry name" value="SHORT-CHAIN DEHYDROGENASE_REDUCTASE FAMILY PROTEIN"/>
    <property type="match status" value="1"/>
</dbReference>
<accession>A0ABY8D8C9</accession>
<evidence type="ECO:0000313" key="3">
    <source>
        <dbReference type="EMBL" id="WEX85361.1"/>
    </source>
</evidence>
<dbReference type="PANTHER" id="PTHR43639">
    <property type="entry name" value="OXIDOREDUCTASE, SHORT-CHAIN DEHYDROGENASE/REDUCTASE FAMILY (AFU_ORTHOLOGUE AFUA_5G02870)"/>
    <property type="match status" value="1"/>
</dbReference>
<dbReference type="PRINTS" id="PR00080">
    <property type="entry name" value="SDRFAMILY"/>
</dbReference>
<dbReference type="CDD" id="cd05233">
    <property type="entry name" value="SDR_c"/>
    <property type="match status" value="1"/>
</dbReference>
<comment type="similarity">
    <text evidence="1">Belongs to the short-chain dehydrogenases/reductases (SDR) family.</text>
</comment>
<evidence type="ECO:0000256" key="1">
    <source>
        <dbReference type="ARBA" id="ARBA00006484"/>
    </source>
</evidence>
<dbReference type="EMBL" id="CP120372">
    <property type="protein sequence ID" value="WEX85361.1"/>
    <property type="molecule type" value="Genomic_DNA"/>
</dbReference>
<geneLocation type="plasmid" evidence="3 4">
    <name>unnamed</name>
</geneLocation>
<evidence type="ECO:0000256" key="2">
    <source>
        <dbReference type="ARBA" id="ARBA00023002"/>
    </source>
</evidence>
<protein>
    <submittedName>
        <fullName evidence="3">SDR family oxidoreductase</fullName>
    </submittedName>
</protein>
<organism evidence="3 4">
    <name type="scientific">Sinorhizobium numidicum</name>
    <dbReference type="NCBI Taxonomy" id="680248"/>
    <lineage>
        <taxon>Bacteria</taxon>
        <taxon>Pseudomonadati</taxon>
        <taxon>Pseudomonadota</taxon>
        <taxon>Alphaproteobacteria</taxon>
        <taxon>Hyphomicrobiales</taxon>
        <taxon>Rhizobiaceae</taxon>
        <taxon>Sinorhizobium/Ensifer group</taxon>
        <taxon>Sinorhizobium</taxon>
    </lineage>
</organism>
<keyword evidence="4" id="KW-1185">Reference proteome</keyword>
<dbReference type="RefSeq" id="WP_280736272.1">
    <property type="nucleotide sequence ID" value="NZ_CP120369.1"/>
</dbReference>